<keyword evidence="1" id="KW-1133">Transmembrane helix</keyword>
<proteinExistence type="predicted"/>
<evidence type="ECO:0000256" key="1">
    <source>
        <dbReference type="SAM" id="Phobius"/>
    </source>
</evidence>
<dbReference type="EMBL" id="JABWDY010033784">
    <property type="protein sequence ID" value="KAF5183221.1"/>
    <property type="molecule type" value="Genomic_DNA"/>
</dbReference>
<comment type="caution">
    <text evidence="3">The sequence shown here is derived from an EMBL/GenBank/DDBJ whole genome shotgun (WGS) entry which is preliminary data.</text>
</comment>
<dbReference type="GO" id="GO:0004523">
    <property type="term" value="F:RNA-DNA hybrid ribonuclease activity"/>
    <property type="evidence" value="ECO:0007669"/>
    <property type="project" value="InterPro"/>
</dbReference>
<evidence type="ECO:0000259" key="2">
    <source>
        <dbReference type="Pfam" id="PF13456"/>
    </source>
</evidence>
<dbReference type="InterPro" id="IPR012337">
    <property type="entry name" value="RNaseH-like_sf"/>
</dbReference>
<keyword evidence="1" id="KW-0472">Membrane</keyword>
<dbReference type="InterPro" id="IPR002156">
    <property type="entry name" value="RNaseH_domain"/>
</dbReference>
<reference evidence="3 4" key="1">
    <citation type="submission" date="2020-06" db="EMBL/GenBank/DDBJ databases">
        <title>Transcriptomic and genomic resources for Thalictrum thalictroides and T. hernandezii: Facilitating candidate gene discovery in an emerging model plant lineage.</title>
        <authorList>
            <person name="Arias T."/>
            <person name="Riano-Pachon D.M."/>
            <person name="Di Stilio V.S."/>
        </authorList>
    </citation>
    <scope>NUCLEOTIDE SEQUENCE [LARGE SCALE GENOMIC DNA]</scope>
    <source>
        <strain evidence="4">cv. WT478/WT964</strain>
        <tissue evidence="3">Leaves</tissue>
    </source>
</reference>
<evidence type="ECO:0000313" key="4">
    <source>
        <dbReference type="Proteomes" id="UP000554482"/>
    </source>
</evidence>
<sequence length="160" mass="18696">MEGISKIEVASDSLRKIKAINKSEAPPWQFQNQLREVWEIAATMEHIRFYHVYKETNCAADSLAGLGVVLLVIFMCFRPPVTNDLYSILKEDQTNKVYIHWTITIIVSSSFGLESIFVLCLQCFVKNTENNKELEYHHNRESFTERLMNIFVCFRTMHNK</sequence>
<gene>
    <name evidence="3" type="ORF">FRX31_027194</name>
</gene>
<organism evidence="3 4">
    <name type="scientific">Thalictrum thalictroides</name>
    <name type="common">Rue-anemone</name>
    <name type="synonym">Anemone thalictroides</name>
    <dbReference type="NCBI Taxonomy" id="46969"/>
    <lineage>
        <taxon>Eukaryota</taxon>
        <taxon>Viridiplantae</taxon>
        <taxon>Streptophyta</taxon>
        <taxon>Embryophyta</taxon>
        <taxon>Tracheophyta</taxon>
        <taxon>Spermatophyta</taxon>
        <taxon>Magnoliopsida</taxon>
        <taxon>Ranunculales</taxon>
        <taxon>Ranunculaceae</taxon>
        <taxon>Thalictroideae</taxon>
        <taxon>Thalictrum</taxon>
    </lineage>
</organism>
<evidence type="ECO:0000313" key="3">
    <source>
        <dbReference type="EMBL" id="KAF5183221.1"/>
    </source>
</evidence>
<protein>
    <recommendedName>
        <fullName evidence="2">RNase H type-1 domain-containing protein</fullName>
    </recommendedName>
</protein>
<name>A0A7J6VEU8_THATH</name>
<dbReference type="GO" id="GO:0003676">
    <property type="term" value="F:nucleic acid binding"/>
    <property type="evidence" value="ECO:0007669"/>
    <property type="project" value="InterPro"/>
</dbReference>
<keyword evidence="4" id="KW-1185">Reference proteome</keyword>
<keyword evidence="1" id="KW-0812">Transmembrane</keyword>
<accession>A0A7J6VEU8</accession>
<feature type="transmembrane region" description="Helical" evidence="1">
    <location>
        <begin position="58"/>
        <end position="77"/>
    </location>
</feature>
<dbReference type="AlphaFoldDB" id="A0A7J6VEU8"/>
<dbReference type="SUPFAM" id="SSF53098">
    <property type="entry name" value="Ribonuclease H-like"/>
    <property type="match status" value="1"/>
</dbReference>
<dbReference type="InterPro" id="IPR036397">
    <property type="entry name" value="RNaseH_sf"/>
</dbReference>
<dbReference type="Proteomes" id="UP000554482">
    <property type="component" value="Unassembled WGS sequence"/>
</dbReference>
<feature type="transmembrane region" description="Helical" evidence="1">
    <location>
        <begin position="97"/>
        <end position="125"/>
    </location>
</feature>
<dbReference type="Gene3D" id="3.30.420.10">
    <property type="entry name" value="Ribonuclease H-like superfamily/Ribonuclease H"/>
    <property type="match status" value="1"/>
</dbReference>
<dbReference type="Pfam" id="PF13456">
    <property type="entry name" value="RVT_3"/>
    <property type="match status" value="1"/>
</dbReference>
<feature type="domain" description="RNase H type-1" evidence="2">
    <location>
        <begin position="3"/>
        <end position="64"/>
    </location>
</feature>